<accession>A0AAD7M5R8</accession>
<evidence type="ECO:0000313" key="2">
    <source>
        <dbReference type="Proteomes" id="UP001163823"/>
    </source>
</evidence>
<dbReference type="Gene3D" id="1.20.1280.50">
    <property type="match status" value="1"/>
</dbReference>
<dbReference type="InterPro" id="IPR036047">
    <property type="entry name" value="F-box-like_dom_sf"/>
</dbReference>
<dbReference type="Proteomes" id="UP001163823">
    <property type="component" value="Chromosome 4"/>
</dbReference>
<comment type="caution">
    <text evidence="1">The sequence shown here is derived from an EMBL/GenBank/DDBJ whole genome shotgun (WGS) entry which is preliminary data.</text>
</comment>
<dbReference type="EMBL" id="JARAOO010000004">
    <property type="protein sequence ID" value="KAJ7970519.1"/>
    <property type="molecule type" value="Genomic_DNA"/>
</dbReference>
<dbReference type="SUPFAM" id="SSF81383">
    <property type="entry name" value="F-box domain"/>
    <property type="match status" value="1"/>
</dbReference>
<reference evidence="1" key="1">
    <citation type="journal article" date="2023" name="Science">
        <title>Elucidation of the pathway for biosynthesis of saponin adjuvants from the soapbark tree.</title>
        <authorList>
            <person name="Reed J."/>
            <person name="Orme A."/>
            <person name="El-Demerdash A."/>
            <person name="Owen C."/>
            <person name="Martin L.B.B."/>
            <person name="Misra R.C."/>
            <person name="Kikuchi S."/>
            <person name="Rejzek M."/>
            <person name="Martin A.C."/>
            <person name="Harkess A."/>
            <person name="Leebens-Mack J."/>
            <person name="Louveau T."/>
            <person name="Stephenson M.J."/>
            <person name="Osbourn A."/>
        </authorList>
    </citation>
    <scope>NUCLEOTIDE SEQUENCE</scope>
    <source>
        <strain evidence="1">S10</strain>
    </source>
</reference>
<keyword evidence="2" id="KW-1185">Reference proteome</keyword>
<sequence length="198" mass="22561">MGSVISENRSLKICTCSCKRKQKGSAYILLNEIIFEILLRVPAEILHHCLRYICRQWHGTISDPFFIHSHLRQSTTGLLMHLRHAPSNPWPLPLIESFRSTYPFPLFGVERTADDESTMLCYSPSQNCWISSPLDMIEFCGLFFSCIGLSDISKVNVAESWFVISYVVIGVKWMELVPLLKAVSTAVTGVKLRSYLSW</sequence>
<proteinExistence type="predicted"/>
<dbReference type="AlphaFoldDB" id="A0AAD7M5R8"/>
<gene>
    <name evidence="1" type="ORF">O6P43_008694</name>
</gene>
<dbReference type="KEGG" id="qsa:O6P43_008694"/>
<organism evidence="1 2">
    <name type="scientific">Quillaja saponaria</name>
    <name type="common">Soap bark tree</name>
    <dbReference type="NCBI Taxonomy" id="32244"/>
    <lineage>
        <taxon>Eukaryota</taxon>
        <taxon>Viridiplantae</taxon>
        <taxon>Streptophyta</taxon>
        <taxon>Embryophyta</taxon>
        <taxon>Tracheophyta</taxon>
        <taxon>Spermatophyta</taxon>
        <taxon>Magnoliopsida</taxon>
        <taxon>eudicotyledons</taxon>
        <taxon>Gunneridae</taxon>
        <taxon>Pentapetalae</taxon>
        <taxon>rosids</taxon>
        <taxon>fabids</taxon>
        <taxon>Fabales</taxon>
        <taxon>Quillajaceae</taxon>
        <taxon>Quillaja</taxon>
    </lineage>
</organism>
<evidence type="ECO:0000313" key="1">
    <source>
        <dbReference type="EMBL" id="KAJ7970519.1"/>
    </source>
</evidence>
<name>A0AAD7M5R8_QUISA</name>
<protein>
    <submittedName>
        <fullName evidence="1">F-box/kelch-repeat protein-like</fullName>
    </submittedName>
</protein>